<reference evidence="3" key="1">
    <citation type="submission" date="2020-11" db="EMBL/GenBank/DDBJ databases">
        <authorList>
            <person name="Whiteford S."/>
        </authorList>
    </citation>
    <scope>NUCLEOTIDE SEQUENCE</scope>
</reference>
<dbReference type="Gene3D" id="2.30.42.10">
    <property type="match status" value="1"/>
</dbReference>
<evidence type="ECO:0000256" key="2">
    <source>
        <dbReference type="SAM" id="MobiDB-lite"/>
    </source>
</evidence>
<dbReference type="GO" id="GO:0002142">
    <property type="term" value="C:stereocilia ankle link complex"/>
    <property type="evidence" value="ECO:0007669"/>
    <property type="project" value="TreeGrafter"/>
</dbReference>
<keyword evidence="4" id="KW-1185">Reference proteome</keyword>
<dbReference type="PANTHER" id="PTHR23116:SF36">
    <property type="entry name" value="HARMONIN"/>
    <property type="match status" value="1"/>
</dbReference>
<comment type="caution">
    <text evidence="3">The sequence shown here is derived from an EMBL/GenBank/DDBJ whole genome shotgun (WGS) entry which is preliminary data.</text>
</comment>
<dbReference type="InterPro" id="IPR036034">
    <property type="entry name" value="PDZ_sf"/>
</dbReference>
<evidence type="ECO:0000313" key="4">
    <source>
        <dbReference type="Proteomes" id="UP000653454"/>
    </source>
</evidence>
<feature type="compositionally biased region" description="Gly residues" evidence="2">
    <location>
        <begin position="18"/>
        <end position="28"/>
    </location>
</feature>
<evidence type="ECO:0000256" key="1">
    <source>
        <dbReference type="ARBA" id="ARBA00022737"/>
    </source>
</evidence>
<accession>A0A8S4D6F3</accession>
<dbReference type="GO" id="GO:0005886">
    <property type="term" value="C:plasma membrane"/>
    <property type="evidence" value="ECO:0007669"/>
    <property type="project" value="TreeGrafter"/>
</dbReference>
<dbReference type="PANTHER" id="PTHR23116">
    <property type="entry name" value="PDZ DOMAIN CONTAINING WHIRLIN AND HARMONIN-RELATED"/>
    <property type="match status" value="1"/>
</dbReference>
<proteinExistence type="predicted"/>
<feature type="compositionally biased region" description="Low complexity" evidence="2">
    <location>
        <begin position="1"/>
        <end position="17"/>
    </location>
</feature>
<dbReference type="EMBL" id="CAJHNJ030000002">
    <property type="protein sequence ID" value="CAG9090679.1"/>
    <property type="molecule type" value="Genomic_DNA"/>
</dbReference>
<dbReference type="AlphaFoldDB" id="A0A8S4D6F3"/>
<dbReference type="SUPFAM" id="SSF50156">
    <property type="entry name" value="PDZ domain-like"/>
    <property type="match status" value="1"/>
</dbReference>
<gene>
    <name evidence="3" type="ORF">PLXY2_LOCUS907</name>
</gene>
<dbReference type="Proteomes" id="UP000653454">
    <property type="component" value="Unassembled WGS sequence"/>
</dbReference>
<keyword evidence="1" id="KW-0677">Repeat</keyword>
<feature type="region of interest" description="Disordered" evidence="2">
    <location>
        <begin position="1"/>
        <end position="29"/>
    </location>
</feature>
<organism evidence="3 4">
    <name type="scientific">Plutella xylostella</name>
    <name type="common">Diamondback moth</name>
    <name type="synonym">Plutella maculipennis</name>
    <dbReference type="NCBI Taxonomy" id="51655"/>
    <lineage>
        <taxon>Eukaryota</taxon>
        <taxon>Metazoa</taxon>
        <taxon>Ecdysozoa</taxon>
        <taxon>Arthropoda</taxon>
        <taxon>Hexapoda</taxon>
        <taxon>Insecta</taxon>
        <taxon>Pterygota</taxon>
        <taxon>Neoptera</taxon>
        <taxon>Endopterygota</taxon>
        <taxon>Lepidoptera</taxon>
        <taxon>Glossata</taxon>
        <taxon>Ditrysia</taxon>
        <taxon>Yponomeutoidea</taxon>
        <taxon>Plutellidae</taxon>
        <taxon>Plutella</taxon>
    </lineage>
</organism>
<protein>
    <submittedName>
        <fullName evidence="3">(diamondback moth) hypothetical protein</fullName>
    </submittedName>
</protein>
<sequence>MYAASTTSTTTSASRAAGVGGGGGGAGGADERRVRVVRLLRPRRSAPAFGFSLRGGREHATGFFISKVEFNSEAHHQGLKVHGFLGAPFRGPIVDSVAGCRCAAQFPTATLWESVVRTPPRCNYPRPVPATVHRGYTITIVRGYLSQLILATAR</sequence>
<dbReference type="GO" id="GO:0005929">
    <property type="term" value="C:cilium"/>
    <property type="evidence" value="ECO:0007669"/>
    <property type="project" value="TreeGrafter"/>
</dbReference>
<dbReference type="InterPro" id="IPR051844">
    <property type="entry name" value="USH2_Complex_Protein"/>
</dbReference>
<dbReference type="GO" id="GO:0032426">
    <property type="term" value="C:stereocilium tip"/>
    <property type="evidence" value="ECO:0007669"/>
    <property type="project" value="TreeGrafter"/>
</dbReference>
<name>A0A8S4D6F3_PLUXY</name>
<evidence type="ECO:0000313" key="3">
    <source>
        <dbReference type="EMBL" id="CAG9090679.1"/>
    </source>
</evidence>